<dbReference type="Proteomes" id="UP000198379">
    <property type="component" value="Unassembled WGS sequence"/>
</dbReference>
<name>A0A238ZRV6_9FLAO</name>
<feature type="signal peptide" evidence="1">
    <location>
        <begin position="1"/>
        <end position="21"/>
    </location>
</feature>
<keyword evidence="1" id="KW-0732">Signal</keyword>
<evidence type="ECO:0008006" key="4">
    <source>
        <dbReference type="Google" id="ProtNLM"/>
    </source>
</evidence>
<dbReference type="PANTHER" id="PTHR41913:SF1">
    <property type="entry name" value="DUF1684 DOMAIN-CONTAINING PROTEIN"/>
    <property type="match status" value="1"/>
</dbReference>
<evidence type="ECO:0000313" key="2">
    <source>
        <dbReference type="EMBL" id="SNR86070.1"/>
    </source>
</evidence>
<evidence type="ECO:0000256" key="1">
    <source>
        <dbReference type="SAM" id="SignalP"/>
    </source>
</evidence>
<dbReference type="AlphaFoldDB" id="A0A238ZRV6"/>
<protein>
    <recommendedName>
        <fullName evidence="4">DUF1684 domain-containing protein</fullName>
    </recommendedName>
</protein>
<dbReference type="PANTHER" id="PTHR41913">
    <property type="entry name" value="DUF1684 DOMAIN-CONTAINING PROTEIN"/>
    <property type="match status" value="1"/>
</dbReference>
<feature type="chain" id="PRO_5012263550" description="DUF1684 domain-containing protein" evidence="1">
    <location>
        <begin position="22"/>
        <end position="221"/>
    </location>
</feature>
<proteinExistence type="predicted"/>
<evidence type="ECO:0000313" key="3">
    <source>
        <dbReference type="Proteomes" id="UP000198379"/>
    </source>
</evidence>
<organism evidence="2 3">
    <name type="scientific">Dokdonia pacifica</name>
    <dbReference type="NCBI Taxonomy" id="1627892"/>
    <lineage>
        <taxon>Bacteria</taxon>
        <taxon>Pseudomonadati</taxon>
        <taxon>Bacteroidota</taxon>
        <taxon>Flavobacteriia</taxon>
        <taxon>Flavobacteriales</taxon>
        <taxon>Flavobacteriaceae</taxon>
        <taxon>Dokdonia</taxon>
    </lineage>
</organism>
<dbReference type="InterPro" id="IPR012467">
    <property type="entry name" value="DUF1684"/>
</dbReference>
<keyword evidence="3" id="KW-1185">Reference proteome</keyword>
<sequence>MYAFKTRKMKIYIFLVVFAFAKVAISQSDTSINTDDGILVAQAQEYQKSLSEDYKNPETSILSKKQLKDFNGLEFYPIDLKFRVSATFTKTPDATPFEMSLSSGRTREYVMFGIAKFEIEDEIFTLPIYQNTYYIDHPEDEYGQSLFLPFTDYTSGDGSYGGGRYIDLEQSDIVDNTLIIDFNKSYNPYCAYTTGYSCPIPPEYNDLTIRIEAGVKDFGMH</sequence>
<dbReference type="Pfam" id="PF07920">
    <property type="entry name" value="DUF1684"/>
    <property type="match status" value="1"/>
</dbReference>
<reference evidence="2 3" key="1">
    <citation type="submission" date="2017-06" db="EMBL/GenBank/DDBJ databases">
        <authorList>
            <person name="Kim H.J."/>
            <person name="Triplett B.A."/>
        </authorList>
    </citation>
    <scope>NUCLEOTIDE SEQUENCE [LARGE SCALE GENOMIC DNA]</scope>
    <source>
        <strain evidence="2 3">DSM 25597</strain>
    </source>
</reference>
<gene>
    <name evidence="2" type="ORF">SAMN06265376_103466</name>
</gene>
<dbReference type="EMBL" id="FZNY01000003">
    <property type="protein sequence ID" value="SNR86070.1"/>
    <property type="molecule type" value="Genomic_DNA"/>
</dbReference>
<accession>A0A238ZRV6</accession>